<dbReference type="Proteomes" id="UP000185597">
    <property type="component" value="Unassembled WGS sequence"/>
</dbReference>
<gene>
    <name evidence="5" type="ORF">BWD41_15580</name>
</gene>
<evidence type="ECO:0000313" key="5">
    <source>
        <dbReference type="EMBL" id="OLY68218.1"/>
    </source>
</evidence>
<keyword evidence="2" id="KW-1277">Toxin-antitoxin system</keyword>
<keyword evidence="4" id="KW-1133">Transmembrane helix</keyword>
<dbReference type="InterPro" id="IPR025881">
    <property type="entry name" value="Toxin_Ibs"/>
</dbReference>
<name>A0AA44LDU8_CITBR</name>
<organism evidence="5 6">
    <name type="scientific">Citrobacter braakii</name>
    <dbReference type="NCBI Taxonomy" id="57706"/>
    <lineage>
        <taxon>Bacteria</taxon>
        <taxon>Pseudomonadati</taxon>
        <taxon>Pseudomonadota</taxon>
        <taxon>Gammaproteobacteria</taxon>
        <taxon>Enterobacterales</taxon>
        <taxon>Enterobacteriaceae</taxon>
        <taxon>Citrobacter</taxon>
        <taxon>Citrobacter freundii complex</taxon>
    </lineage>
</organism>
<keyword evidence="4" id="KW-0812">Transmembrane</keyword>
<evidence type="ECO:0000313" key="6">
    <source>
        <dbReference type="Proteomes" id="UP000185597"/>
    </source>
</evidence>
<sequence length="85" mass="9716">MKHCRDSSECRCGFAKRYATIGGENSEYVIVRKSADKAKRRRARDFSGTLVRKSPSRGRGQNRERVMMKQVIILVILLVISLPAY</sequence>
<evidence type="ECO:0000256" key="2">
    <source>
        <dbReference type="ARBA" id="ARBA00022649"/>
    </source>
</evidence>
<feature type="region of interest" description="Disordered" evidence="3">
    <location>
        <begin position="40"/>
        <end position="62"/>
    </location>
</feature>
<evidence type="ECO:0000256" key="4">
    <source>
        <dbReference type="SAM" id="Phobius"/>
    </source>
</evidence>
<dbReference type="Pfam" id="PF13956">
    <property type="entry name" value="Ibs_toxin"/>
    <property type="match status" value="1"/>
</dbReference>
<protein>
    <recommendedName>
        <fullName evidence="7">Type I toxin-antitoxin system Ibs family toxin</fullName>
    </recommendedName>
</protein>
<feature type="transmembrane region" description="Helical" evidence="4">
    <location>
        <begin position="66"/>
        <end position="84"/>
    </location>
</feature>
<evidence type="ECO:0000256" key="1">
    <source>
        <dbReference type="ARBA" id="ARBA00010353"/>
    </source>
</evidence>
<reference evidence="5 6" key="1">
    <citation type="submission" date="2017-01" db="EMBL/GenBank/DDBJ databases">
        <title>First report of the plasmid-mediated mcr-1 gene in Citrobacter freudii.</title>
        <authorList>
            <person name="Liu J."/>
            <person name="Yang Y."/>
            <person name="Li Y."/>
            <person name="Liu D."/>
            <person name="Tuo H."/>
            <person name="Davis M."/>
            <person name="Zhang A."/>
        </authorList>
    </citation>
    <scope>NUCLEOTIDE SEQUENCE [LARGE SCALE GENOMIC DNA]</scope>
    <source>
        <strain evidence="5 6">SCC4</strain>
    </source>
</reference>
<proteinExistence type="inferred from homology"/>
<dbReference type="AlphaFoldDB" id="A0AA44LDU8"/>
<accession>A0AA44LDU8</accession>
<comment type="caution">
    <text evidence="5">The sequence shown here is derived from an EMBL/GenBank/DDBJ whole genome shotgun (WGS) entry which is preliminary data.</text>
</comment>
<dbReference type="EMBL" id="MTCP01000007">
    <property type="protein sequence ID" value="OLY68218.1"/>
    <property type="molecule type" value="Genomic_DNA"/>
</dbReference>
<keyword evidence="4" id="KW-0472">Membrane</keyword>
<comment type="similarity">
    <text evidence="1">Belongs to the Ibs toxic protein family.</text>
</comment>
<evidence type="ECO:0000256" key="3">
    <source>
        <dbReference type="SAM" id="MobiDB-lite"/>
    </source>
</evidence>
<evidence type="ECO:0008006" key="7">
    <source>
        <dbReference type="Google" id="ProtNLM"/>
    </source>
</evidence>